<proteinExistence type="predicted"/>
<organism evidence="2 3">
    <name type="scientific">Oesophagostomum dentatum</name>
    <name type="common">Nodular worm</name>
    <dbReference type="NCBI Taxonomy" id="61180"/>
    <lineage>
        <taxon>Eukaryota</taxon>
        <taxon>Metazoa</taxon>
        <taxon>Ecdysozoa</taxon>
        <taxon>Nematoda</taxon>
        <taxon>Chromadorea</taxon>
        <taxon>Rhabditida</taxon>
        <taxon>Rhabditina</taxon>
        <taxon>Rhabditomorpha</taxon>
        <taxon>Strongyloidea</taxon>
        <taxon>Strongylidae</taxon>
        <taxon>Oesophagostomum</taxon>
    </lineage>
</organism>
<evidence type="ECO:0000256" key="1">
    <source>
        <dbReference type="SAM" id="SignalP"/>
    </source>
</evidence>
<keyword evidence="1" id="KW-0732">Signal</keyword>
<feature type="signal peptide" evidence="1">
    <location>
        <begin position="1"/>
        <end position="20"/>
    </location>
</feature>
<protein>
    <submittedName>
        <fullName evidence="2">Uncharacterized protein</fullName>
    </submittedName>
</protein>
<name>A0A0B1THG8_OESDE</name>
<keyword evidence="3" id="KW-1185">Reference proteome</keyword>
<dbReference type="EMBL" id="KN549613">
    <property type="protein sequence ID" value="KHJ96664.1"/>
    <property type="molecule type" value="Genomic_DNA"/>
</dbReference>
<accession>A0A0B1THG8</accession>
<evidence type="ECO:0000313" key="2">
    <source>
        <dbReference type="EMBL" id="KHJ96664.1"/>
    </source>
</evidence>
<feature type="chain" id="PRO_5002082208" evidence="1">
    <location>
        <begin position="21"/>
        <end position="96"/>
    </location>
</feature>
<evidence type="ECO:0000313" key="3">
    <source>
        <dbReference type="Proteomes" id="UP000053660"/>
    </source>
</evidence>
<dbReference type="Proteomes" id="UP000053660">
    <property type="component" value="Unassembled WGS sequence"/>
</dbReference>
<reference evidence="2 3" key="1">
    <citation type="submission" date="2014-03" db="EMBL/GenBank/DDBJ databases">
        <title>Draft genome of the hookworm Oesophagostomum dentatum.</title>
        <authorList>
            <person name="Mitreva M."/>
        </authorList>
    </citation>
    <scope>NUCLEOTIDE SEQUENCE [LARGE SCALE GENOMIC DNA]</scope>
    <source>
        <strain evidence="2 3">OD-Hann</strain>
    </source>
</reference>
<dbReference type="AlphaFoldDB" id="A0A0B1THG8"/>
<sequence length="96" mass="11169">MQCWLWILAIFALIIQGVEAIRRNFRNDRPDSLFRKMGLGDEKDTDKIAEKLHDYGYKDWHCGVDEIAASKLLSRFSVELMCSNKQTGKKETYVDP</sequence>
<gene>
    <name evidence="2" type="ORF">OESDEN_03369</name>
</gene>